<dbReference type="SUPFAM" id="SSF49899">
    <property type="entry name" value="Concanavalin A-like lectins/glucanases"/>
    <property type="match status" value="1"/>
</dbReference>
<evidence type="ECO:0000256" key="2">
    <source>
        <dbReference type="ARBA" id="ARBA00022771"/>
    </source>
</evidence>
<dbReference type="PROSITE" id="PS50119">
    <property type="entry name" value="ZF_BBOX"/>
    <property type="match status" value="1"/>
</dbReference>
<evidence type="ECO:0000256" key="5">
    <source>
        <dbReference type="ARBA" id="ARBA00053889"/>
    </source>
</evidence>
<evidence type="ECO:0000313" key="12">
    <source>
        <dbReference type="Proteomes" id="UP000694569"/>
    </source>
</evidence>
<dbReference type="Pfam" id="PF15227">
    <property type="entry name" value="zf-C3HC4_4"/>
    <property type="match status" value="1"/>
</dbReference>
<organism evidence="11 12">
    <name type="scientific">Leptobrachium leishanense</name>
    <name type="common">Leishan spiny toad</name>
    <dbReference type="NCBI Taxonomy" id="445787"/>
    <lineage>
        <taxon>Eukaryota</taxon>
        <taxon>Metazoa</taxon>
        <taxon>Chordata</taxon>
        <taxon>Craniata</taxon>
        <taxon>Vertebrata</taxon>
        <taxon>Euteleostomi</taxon>
        <taxon>Amphibia</taxon>
        <taxon>Batrachia</taxon>
        <taxon>Anura</taxon>
        <taxon>Pelobatoidea</taxon>
        <taxon>Megophryidae</taxon>
        <taxon>Leptobrachium</taxon>
    </lineage>
</organism>
<keyword evidence="3" id="KW-0862">Zinc</keyword>
<dbReference type="Gene3D" id="3.30.40.10">
    <property type="entry name" value="Zinc/RING finger domain, C3HC4 (zinc finger)"/>
    <property type="match status" value="1"/>
</dbReference>
<dbReference type="Proteomes" id="UP000694569">
    <property type="component" value="Unplaced"/>
</dbReference>
<name>A0A8C5LY43_9ANUR</name>
<keyword evidence="2 6" id="KW-0863">Zinc-finger</keyword>
<dbReference type="SUPFAM" id="SSF57850">
    <property type="entry name" value="RING/U-box"/>
    <property type="match status" value="1"/>
</dbReference>
<dbReference type="PRINTS" id="PR01407">
    <property type="entry name" value="BUTYPHLNCDUF"/>
</dbReference>
<dbReference type="GeneTree" id="ENSGT01030000234669"/>
<dbReference type="Gene3D" id="2.60.120.920">
    <property type="match status" value="1"/>
</dbReference>
<dbReference type="InterPro" id="IPR000315">
    <property type="entry name" value="Znf_B-box"/>
</dbReference>
<dbReference type="InterPro" id="IPR003879">
    <property type="entry name" value="Butyrophylin_SPRY"/>
</dbReference>
<accession>A0A8C5LY43</accession>
<dbReference type="InterPro" id="IPR001841">
    <property type="entry name" value="Znf_RING"/>
</dbReference>
<evidence type="ECO:0000256" key="3">
    <source>
        <dbReference type="ARBA" id="ARBA00022833"/>
    </source>
</evidence>
<evidence type="ECO:0000259" key="10">
    <source>
        <dbReference type="PROSITE" id="PS50188"/>
    </source>
</evidence>
<dbReference type="SUPFAM" id="SSF57845">
    <property type="entry name" value="B-box zinc-binding domain"/>
    <property type="match status" value="1"/>
</dbReference>
<dbReference type="InterPro" id="IPR043136">
    <property type="entry name" value="B30.2/SPRY_sf"/>
</dbReference>
<dbReference type="SMART" id="SM00449">
    <property type="entry name" value="SPRY"/>
    <property type="match status" value="1"/>
</dbReference>
<evidence type="ECO:0000259" key="9">
    <source>
        <dbReference type="PROSITE" id="PS50119"/>
    </source>
</evidence>
<evidence type="ECO:0000256" key="7">
    <source>
        <dbReference type="SAM" id="Coils"/>
    </source>
</evidence>
<evidence type="ECO:0000313" key="11">
    <source>
        <dbReference type="Ensembl" id="ENSLLEP00000005991.1"/>
    </source>
</evidence>
<dbReference type="PROSITE" id="PS50089">
    <property type="entry name" value="ZF_RING_2"/>
    <property type="match status" value="1"/>
</dbReference>
<dbReference type="SMART" id="SM00336">
    <property type="entry name" value="BBOX"/>
    <property type="match status" value="1"/>
</dbReference>
<dbReference type="SMART" id="SM00589">
    <property type="entry name" value="PRY"/>
    <property type="match status" value="1"/>
</dbReference>
<dbReference type="InterPro" id="IPR017907">
    <property type="entry name" value="Znf_RING_CS"/>
</dbReference>
<feature type="domain" description="RING-type" evidence="8">
    <location>
        <begin position="18"/>
        <end position="59"/>
    </location>
</feature>
<dbReference type="PANTHER" id="PTHR24103">
    <property type="entry name" value="E3 UBIQUITIN-PROTEIN LIGASE TRIM"/>
    <property type="match status" value="1"/>
</dbReference>
<dbReference type="CDD" id="cd16594">
    <property type="entry name" value="RING-HC_TRIM7-like_C-IV"/>
    <property type="match status" value="1"/>
</dbReference>
<feature type="domain" description="B box-type" evidence="9">
    <location>
        <begin position="89"/>
        <end position="130"/>
    </location>
</feature>
<dbReference type="Pfam" id="PF00643">
    <property type="entry name" value="zf-B_box"/>
    <property type="match status" value="1"/>
</dbReference>
<dbReference type="Pfam" id="PF00622">
    <property type="entry name" value="SPRY"/>
    <property type="match status" value="1"/>
</dbReference>
<keyword evidence="1" id="KW-0479">Metal-binding</keyword>
<dbReference type="AlphaFoldDB" id="A0A8C5LY43"/>
<dbReference type="Pfam" id="PF13765">
    <property type="entry name" value="PRY"/>
    <property type="match status" value="1"/>
</dbReference>
<dbReference type="CDD" id="cd13733">
    <property type="entry name" value="SPRY_PRY_C-I_1"/>
    <property type="match status" value="1"/>
</dbReference>
<evidence type="ECO:0000256" key="4">
    <source>
        <dbReference type="ARBA" id="ARBA00023054"/>
    </source>
</evidence>
<protein>
    <submittedName>
        <fullName evidence="11">Uncharacterized protein</fullName>
    </submittedName>
</protein>
<dbReference type="InterPro" id="IPR001870">
    <property type="entry name" value="B30.2/SPRY"/>
</dbReference>
<dbReference type="InterPro" id="IPR013083">
    <property type="entry name" value="Znf_RING/FYVE/PHD"/>
</dbReference>
<sequence>MAAAKPNPIRDLQDELTCSICLDNFRDPVSIECGHSFCRDCISRSWRGIHSQFSCPQCRKVSKWKFLRPNRLVENVVEITKRMLDTKPSPGKKCETHQEPFNLYCVDDGVEICLVCRESIFHKSHNVIPVEESTREFEAQLKDQLETLRKEAVNLTRKKSEEDEKSKKLTGDVNLKRRILSAEFENLRQLIEYSERAFKDRLDNIEKTIAQKRNENISKLDAKLSELQKRIDQIEKRTSTPASKKSQDVKSTASRYCDGEQFLEPGLSNPYGTAIKDYLKMFTVPVMFDHKTANYNLLVAGNRKFVTYEEYPNNFPPHPGRFDTKPCVLGLTGYKFGKRYWEVEVGDGIYWSVGVARQSACRNGAFKIQPAGGIWAIGLLGMYMDRYYAFTNPDILLYPKNHPNRVGVFLDCEDQNVVFYNAITMEHLHTFTFVHPTEKLYPFFCVGAMGTELRLD</sequence>
<dbReference type="InterPro" id="IPR050143">
    <property type="entry name" value="TRIM/RBCC"/>
</dbReference>
<dbReference type="FunFam" id="2.60.120.920:FF:000004">
    <property type="entry name" value="Butyrophilin subfamily 1 member A1"/>
    <property type="match status" value="1"/>
</dbReference>
<dbReference type="PROSITE" id="PS00518">
    <property type="entry name" value="ZF_RING_1"/>
    <property type="match status" value="1"/>
</dbReference>
<dbReference type="Ensembl" id="ENSLLET00000006240.1">
    <property type="protein sequence ID" value="ENSLLEP00000005991.1"/>
    <property type="gene ID" value="ENSLLEG00000003775.1"/>
</dbReference>
<proteinExistence type="predicted"/>
<dbReference type="Gene3D" id="3.30.160.60">
    <property type="entry name" value="Classic Zinc Finger"/>
    <property type="match status" value="1"/>
</dbReference>
<comment type="function">
    <text evidence="5">Transcription factor that determines dorsal-ventral body axis.</text>
</comment>
<dbReference type="InterPro" id="IPR003877">
    <property type="entry name" value="SPRY_dom"/>
</dbReference>
<dbReference type="InterPro" id="IPR006574">
    <property type="entry name" value="PRY"/>
</dbReference>
<feature type="domain" description="B30.2/SPRY" evidence="10">
    <location>
        <begin position="266"/>
        <end position="456"/>
    </location>
</feature>
<dbReference type="SMART" id="SM00184">
    <property type="entry name" value="RING"/>
    <property type="match status" value="1"/>
</dbReference>
<keyword evidence="4 7" id="KW-0175">Coiled coil</keyword>
<evidence type="ECO:0000256" key="1">
    <source>
        <dbReference type="ARBA" id="ARBA00022723"/>
    </source>
</evidence>
<reference evidence="11" key="2">
    <citation type="submission" date="2025-09" db="UniProtKB">
        <authorList>
            <consortium name="Ensembl"/>
        </authorList>
    </citation>
    <scope>IDENTIFICATION</scope>
</reference>
<dbReference type="InterPro" id="IPR013320">
    <property type="entry name" value="ConA-like_dom_sf"/>
</dbReference>
<feature type="coiled-coil region" evidence="7">
    <location>
        <begin position="138"/>
        <end position="165"/>
    </location>
</feature>
<dbReference type="GO" id="GO:0008270">
    <property type="term" value="F:zinc ion binding"/>
    <property type="evidence" value="ECO:0007669"/>
    <property type="project" value="UniProtKB-KW"/>
</dbReference>
<reference evidence="11" key="1">
    <citation type="submission" date="2025-08" db="UniProtKB">
        <authorList>
            <consortium name="Ensembl"/>
        </authorList>
    </citation>
    <scope>IDENTIFICATION</scope>
</reference>
<dbReference type="PROSITE" id="PS50188">
    <property type="entry name" value="B302_SPRY"/>
    <property type="match status" value="1"/>
</dbReference>
<evidence type="ECO:0000259" key="8">
    <source>
        <dbReference type="PROSITE" id="PS50089"/>
    </source>
</evidence>
<keyword evidence="12" id="KW-1185">Reference proteome</keyword>
<evidence type="ECO:0000256" key="6">
    <source>
        <dbReference type="PROSITE-ProRule" id="PRU00024"/>
    </source>
</evidence>
<feature type="coiled-coil region" evidence="7">
    <location>
        <begin position="195"/>
        <end position="237"/>
    </location>
</feature>
<dbReference type="OrthoDB" id="654191at2759"/>